<sequence length="817" mass="86227">MPDPAAPPTDTELRALAARLSTDDKLRLITGEDVWSLPALPQIGLRKITMSDGPVGVRGVTFDEGDPSVLVPNPSAQAAAWDPEVPRRAGELLGAQARAKNVDVLLAPTVNLHRTPLGGRHFECYSEDPLLTARSGAAFVAGVQAQGVAATVKHFVANDSEDGRMEYDVRADERTLREAYLVPFLAAVRDAQAWLVMSAYNGVNGHTMTENAPLQTTVLKDEWGFDGVVVSDWMAVRSTEAAYLGGTDIAMPGPAELWGEPLRAALRDGRVDETVLDDKVVRILRLAARVGALGDTAPATPSDVLAHAGERIRDIARRGLVLLANRGALPLDTGKLRRVALIGPNAVRLSAQGGGSAHASPQYVVDVAQGLRAALGPDVELTVRDGAFTHRRLPGLTRDNSVNPVTGAPGVRLDFVDTDGNVLGSEDRVGSQVILWPGLFPAGTAAAVLRTRITPAVDGDNLLDVLGSGPMRLTVDGETRTVDLGPTGDNPMESLMRPPLRRIPVAARAGVPVDIELGYVADGDLVVAGFGLGWGDPRLDDETELREAIADAAAADVAIVVVGTTDDIESEGYDRKDLALPGRSDELVARVLEANPNTVVVVNAGSPVRMPWRDDAAAVLWAWLPGQEGGNAIADVLTGAAEPGGRLPTTFPADEADVPILATTPVDGRHTYDEGPTIGYRLWAARGAKPAYPFGHGLGYTTWEYRNLRIEGDATAGLTVTADVANTGSRPGRETVQVYLEPASGELLGRTEPLRLVGYAPATAAPGEAATVRIPVDADTLARWDADTSGWRVVPGTYRIAVAHSAGDVRLTGTVEL</sequence>
<evidence type="ECO:0000313" key="7">
    <source>
        <dbReference type="Proteomes" id="UP001500466"/>
    </source>
</evidence>
<keyword evidence="7" id="KW-1185">Reference proteome</keyword>
<organism evidence="6 7">
    <name type="scientific">Yinghuangia aomiensis</name>
    <dbReference type="NCBI Taxonomy" id="676205"/>
    <lineage>
        <taxon>Bacteria</taxon>
        <taxon>Bacillati</taxon>
        <taxon>Actinomycetota</taxon>
        <taxon>Actinomycetes</taxon>
        <taxon>Kitasatosporales</taxon>
        <taxon>Streptomycetaceae</taxon>
        <taxon>Yinghuangia</taxon>
    </lineage>
</organism>
<dbReference type="InterPro" id="IPR036881">
    <property type="entry name" value="Glyco_hydro_3_C_sf"/>
</dbReference>
<dbReference type="InterPro" id="IPR037524">
    <property type="entry name" value="PA14/GLEYA"/>
</dbReference>
<name>A0ABP9HEP9_9ACTN</name>
<dbReference type="PROSITE" id="PS00775">
    <property type="entry name" value="GLYCOSYL_HYDROL_F3"/>
    <property type="match status" value="1"/>
</dbReference>
<keyword evidence="2 4" id="KW-0378">Hydrolase</keyword>
<keyword evidence="3" id="KW-0119">Carbohydrate metabolism</keyword>
<comment type="similarity">
    <text evidence="1 4">Belongs to the glycosyl hydrolase 3 family.</text>
</comment>
<dbReference type="InterPro" id="IPR002772">
    <property type="entry name" value="Glyco_hydro_3_C"/>
</dbReference>
<dbReference type="PANTHER" id="PTHR42715">
    <property type="entry name" value="BETA-GLUCOSIDASE"/>
    <property type="match status" value="1"/>
</dbReference>
<evidence type="ECO:0000256" key="2">
    <source>
        <dbReference type="ARBA" id="ARBA00022801"/>
    </source>
</evidence>
<gene>
    <name evidence="6" type="ORF">GCM10023205_38230</name>
</gene>
<protein>
    <submittedName>
        <fullName evidence="6">Glycoside hydrolase family 3 C-terminal domain-containing protein</fullName>
    </submittedName>
</protein>
<dbReference type="Pfam" id="PF00933">
    <property type="entry name" value="Glyco_hydro_3"/>
    <property type="match status" value="1"/>
</dbReference>
<dbReference type="Gene3D" id="2.60.120.260">
    <property type="entry name" value="Galactose-binding domain-like"/>
    <property type="match status" value="1"/>
</dbReference>
<comment type="caution">
    <text evidence="6">The sequence shown here is derived from an EMBL/GenBank/DDBJ whole genome shotgun (WGS) entry which is preliminary data.</text>
</comment>
<reference evidence="7" key="1">
    <citation type="journal article" date="2019" name="Int. J. Syst. Evol. Microbiol.">
        <title>The Global Catalogue of Microorganisms (GCM) 10K type strain sequencing project: providing services to taxonomists for standard genome sequencing and annotation.</title>
        <authorList>
            <consortium name="The Broad Institute Genomics Platform"/>
            <consortium name="The Broad Institute Genome Sequencing Center for Infectious Disease"/>
            <person name="Wu L."/>
            <person name="Ma J."/>
        </authorList>
    </citation>
    <scope>NUCLEOTIDE SEQUENCE [LARGE SCALE GENOMIC DNA]</scope>
    <source>
        <strain evidence="7">JCM 17986</strain>
    </source>
</reference>
<dbReference type="InterPro" id="IPR036962">
    <property type="entry name" value="Glyco_hydro_3_N_sf"/>
</dbReference>
<dbReference type="Pfam" id="PF01915">
    <property type="entry name" value="Glyco_hydro_3_C"/>
    <property type="match status" value="1"/>
</dbReference>
<dbReference type="EMBL" id="BAABHS010000012">
    <property type="protein sequence ID" value="GAA4969324.1"/>
    <property type="molecule type" value="Genomic_DNA"/>
</dbReference>
<dbReference type="InterPro" id="IPR050288">
    <property type="entry name" value="Cellulose_deg_GH3"/>
</dbReference>
<dbReference type="SUPFAM" id="SSF52279">
    <property type="entry name" value="Beta-D-glucan exohydrolase, C-terminal domain"/>
    <property type="match status" value="1"/>
</dbReference>
<dbReference type="GO" id="GO:0016787">
    <property type="term" value="F:hydrolase activity"/>
    <property type="evidence" value="ECO:0007669"/>
    <property type="project" value="UniProtKB-KW"/>
</dbReference>
<accession>A0ABP9HEP9</accession>
<feature type="domain" description="PA14" evidence="5">
    <location>
        <begin position="391"/>
        <end position="549"/>
    </location>
</feature>
<dbReference type="Gene3D" id="3.20.20.300">
    <property type="entry name" value="Glycoside hydrolase, family 3, N-terminal domain"/>
    <property type="match status" value="1"/>
</dbReference>
<evidence type="ECO:0000259" key="5">
    <source>
        <dbReference type="PROSITE" id="PS51820"/>
    </source>
</evidence>
<keyword evidence="4" id="KW-0326">Glycosidase</keyword>
<evidence type="ECO:0000256" key="3">
    <source>
        <dbReference type="ARBA" id="ARBA00023277"/>
    </source>
</evidence>
<proteinExistence type="inferred from homology"/>
<dbReference type="Proteomes" id="UP001500466">
    <property type="component" value="Unassembled WGS sequence"/>
</dbReference>
<dbReference type="InterPro" id="IPR001764">
    <property type="entry name" value="Glyco_hydro_3_N"/>
</dbReference>
<dbReference type="InterPro" id="IPR019800">
    <property type="entry name" value="Glyco_hydro_3_AS"/>
</dbReference>
<dbReference type="Pfam" id="PF14310">
    <property type="entry name" value="Fn3-like"/>
    <property type="match status" value="1"/>
</dbReference>
<evidence type="ECO:0000256" key="4">
    <source>
        <dbReference type="RuleBase" id="RU361161"/>
    </source>
</evidence>
<dbReference type="Gene3D" id="2.60.40.10">
    <property type="entry name" value="Immunoglobulins"/>
    <property type="match status" value="1"/>
</dbReference>
<dbReference type="RefSeq" id="WP_345676744.1">
    <property type="nucleotide sequence ID" value="NZ_BAABHS010000012.1"/>
</dbReference>
<dbReference type="PROSITE" id="PS51820">
    <property type="entry name" value="PA14"/>
    <property type="match status" value="1"/>
</dbReference>
<dbReference type="PRINTS" id="PR00133">
    <property type="entry name" value="GLHYDRLASE3"/>
</dbReference>
<evidence type="ECO:0000256" key="1">
    <source>
        <dbReference type="ARBA" id="ARBA00005336"/>
    </source>
</evidence>
<evidence type="ECO:0000313" key="6">
    <source>
        <dbReference type="EMBL" id="GAA4969324.1"/>
    </source>
</evidence>
<dbReference type="InterPro" id="IPR026891">
    <property type="entry name" value="Fn3-like"/>
</dbReference>
<dbReference type="InterPro" id="IPR013783">
    <property type="entry name" value="Ig-like_fold"/>
</dbReference>
<dbReference type="InterPro" id="IPR017853">
    <property type="entry name" value="GH"/>
</dbReference>
<dbReference type="SUPFAM" id="SSF51445">
    <property type="entry name" value="(Trans)glycosidases"/>
    <property type="match status" value="1"/>
</dbReference>
<dbReference type="SMART" id="SM01217">
    <property type="entry name" value="Fn3_like"/>
    <property type="match status" value="1"/>
</dbReference>
<dbReference type="Gene3D" id="3.40.50.1700">
    <property type="entry name" value="Glycoside hydrolase family 3 C-terminal domain"/>
    <property type="match status" value="1"/>
</dbReference>
<dbReference type="PANTHER" id="PTHR42715:SF10">
    <property type="entry name" value="BETA-GLUCOSIDASE"/>
    <property type="match status" value="1"/>
</dbReference>